<dbReference type="Proteomes" id="UP000046395">
    <property type="component" value="Unassembled WGS sequence"/>
</dbReference>
<name>A0A5S6QAD1_TRIMR</name>
<keyword evidence="2" id="KW-1185">Reference proteome</keyword>
<dbReference type="Gene3D" id="1.20.5.340">
    <property type="match status" value="1"/>
</dbReference>
<feature type="coiled-coil region" evidence="1">
    <location>
        <begin position="93"/>
        <end position="127"/>
    </location>
</feature>
<accession>A0A5S6QAD1</accession>
<sequence>MKLLFRIFKENCLLKGEVLSLSVLSADKCQQTENSCWEGELDEDWLLSQLQEYFKRNARANVTENKQENDVFLDLNALAHLKDLVSQRWTENEGRLLTQIEELDAQLKAKEKQCKDCEQKIAEIRDDFELQLRAQGRQLEAAKKFILEQTTEHEEERQEYASQIAILKSRLAEELSRGSIEIQKFNSESPASSTTIVEALREDLALARASEEKLNKKIAQLQWTIDTISGEVETLKEEKSSLTARIEEAASVESNLRTTVNDLRNENGNLDKGTTSCIVKSLCSASKFTL</sequence>
<reference evidence="3" key="1">
    <citation type="submission" date="2019-12" db="UniProtKB">
        <authorList>
            <consortium name="WormBaseParasite"/>
        </authorList>
    </citation>
    <scope>IDENTIFICATION</scope>
</reference>
<feature type="coiled-coil region" evidence="1">
    <location>
        <begin position="197"/>
        <end position="266"/>
    </location>
</feature>
<dbReference type="AlphaFoldDB" id="A0A5S6QAD1"/>
<organism evidence="2 3">
    <name type="scientific">Trichuris muris</name>
    <name type="common">Mouse whipworm</name>
    <dbReference type="NCBI Taxonomy" id="70415"/>
    <lineage>
        <taxon>Eukaryota</taxon>
        <taxon>Metazoa</taxon>
        <taxon>Ecdysozoa</taxon>
        <taxon>Nematoda</taxon>
        <taxon>Enoplea</taxon>
        <taxon>Dorylaimia</taxon>
        <taxon>Trichinellida</taxon>
        <taxon>Trichuridae</taxon>
        <taxon>Trichuris</taxon>
    </lineage>
</organism>
<keyword evidence="1" id="KW-0175">Coiled coil</keyword>
<evidence type="ECO:0000313" key="2">
    <source>
        <dbReference type="Proteomes" id="UP000046395"/>
    </source>
</evidence>
<dbReference type="WBParaSite" id="TMUE_1000004286.1">
    <property type="protein sequence ID" value="TMUE_1000004286.1"/>
    <property type="gene ID" value="WBGene00298899"/>
</dbReference>
<evidence type="ECO:0000256" key="1">
    <source>
        <dbReference type="SAM" id="Coils"/>
    </source>
</evidence>
<evidence type="ECO:0000313" key="3">
    <source>
        <dbReference type="WBParaSite" id="TMUE_1000004286.1"/>
    </source>
</evidence>
<protein>
    <submittedName>
        <fullName evidence="3">Uncharacterized protein</fullName>
    </submittedName>
</protein>
<proteinExistence type="predicted"/>